<dbReference type="Proteomes" id="UP001604267">
    <property type="component" value="Unassembled WGS sequence"/>
</dbReference>
<evidence type="ECO:0000256" key="2">
    <source>
        <dbReference type="SAM" id="SignalP"/>
    </source>
</evidence>
<feature type="signal peptide" evidence="2">
    <location>
        <begin position="1"/>
        <end position="22"/>
    </location>
</feature>
<organism evidence="3 4">
    <name type="scientific">Streptomyces cinerochromogenes</name>
    <dbReference type="NCBI Taxonomy" id="66422"/>
    <lineage>
        <taxon>Bacteria</taxon>
        <taxon>Bacillati</taxon>
        <taxon>Actinomycetota</taxon>
        <taxon>Actinomycetes</taxon>
        <taxon>Kitasatosporales</taxon>
        <taxon>Streptomycetaceae</taxon>
        <taxon>Streptomyces</taxon>
    </lineage>
</organism>
<feature type="region of interest" description="Disordered" evidence="1">
    <location>
        <begin position="53"/>
        <end position="73"/>
    </location>
</feature>
<gene>
    <name evidence="3" type="ORF">ACGFZB_21780</name>
</gene>
<comment type="caution">
    <text evidence="3">The sequence shown here is derived from an EMBL/GenBank/DDBJ whole genome shotgun (WGS) entry which is preliminary data.</text>
</comment>
<evidence type="ECO:0000256" key="1">
    <source>
        <dbReference type="SAM" id="MobiDB-lite"/>
    </source>
</evidence>
<accession>A0ABW7BAZ4</accession>
<keyword evidence="4" id="KW-1185">Reference proteome</keyword>
<feature type="chain" id="PRO_5046323648" description="Secreted protein" evidence="2">
    <location>
        <begin position="23"/>
        <end position="134"/>
    </location>
</feature>
<evidence type="ECO:0000313" key="4">
    <source>
        <dbReference type="Proteomes" id="UP001604267"/>
    </source>
</evidence>
<dbReference type="RefSeq" id="WP_388317191.1">
    <property type="nucleotide sequence ID" value="NZ_JBIBCC010000003.1"/>
</dbReference>
<keyword evidence="2" id="KW-0732">Signal</keyword>
<feature type="region of interest" description="Disordered" evidence="1">
    <location>
        <begin position="21"/>
        <end position="41"/>
    </location>
</feature>
<reference evidence="3 4" key="1">
    <citation type="submission" date="2024-10" db="EMBL/GenBank/DDBJ databases">
        <title>The Natural Products Discovery Center: Release of the First 8490 Sequenced Strains for Exploring Actinobacteria Biosynthetic Diversity.</title>
        <authorList>
            <person name="Kalkreuter E."/>
            <person name="Kautsar S.A."/>
            <person name="Yang D."/>
            <person name="Bader C.D."/>
            <person name="Teijaro C.N."/>
            <person name="Fluegel L."/>
            <person name="Davis C.M."/>
            <person name="Simpson J.R."/>
            <person name="Lauterbach L."/>
            <person name="Steele A.D."/>
            <person name="Gui C."/>
            <person name="Meng S."/>
            <person name="Li G."/>
            <person name="Viehrig K."/>
            <person name="Ye F."/>
            <person name="Su P."/>
            <person name="Kiefer A.F."/>
            <person name="Nichols A."/>
            <person name="Cepeda A.J."/>
            <person name="Yan W."/>
            <person name="Fan B."/>
            <person name="Jiang Y."/>
            <person name="Adhikari A."/>
            <person name="Zheng C.-J."/>
            <person name="Schuster L."/>
            <person name="Cowan T.M."/>
            <person name="Smanski M.J."/>
            <person name="Chevrette M.G."/>
            <person name="De Carvalho L.P.S."/>
            <person name="Shen B."/>
        </authorList>
    </citation>
    <scope>NUCLEOTIDE SEQUENCE [LARGE SCALE GENOMIC DNA]</scope>
    <source>
        <strain evidence="3 4">NPDC048320</strain>
    </source>
</reference>
<name>A0ABW7BAZ4_9ACTN</name>
<protein>
    <recommendedName>
        <fullName evidence="5">Secreted protein</fullName>
    </recommendedName>
</protein>
<proteinExistence type="predicted"/>
<sequence length="134" mass="13670">MRRFAIPALVTVAVLASGGTAAARGTADQPGGKGTTPRAEDYTWADGRHVVIPPGRTGSSEATCPPGQVPTGGGYNAFDGGVIDLMVRTNSPTTDGWHAVARNTSSTNTIEFWAVAICAPGTQTQAPRPAPLAP</sequence>
<dbReference type="EMBL" id="JBICYV010000010">
    <property type="protein sequence ID" value="MFG3013047.1"/>
    <property type="molecule type" value="Genomic_DNA"/>
</dbReference>
<evidence type="ECO:0008006" key="5">
    <source>
        <dbReference type="Google" id="ProtNLM"/>
    </source>
</evidence>
<evidence type="ECO:0000313" key="3">
    <source>
        <dbReference type="EMBL" id="MFG3013047.1"/>
    </source>
</evidence>